<keyword evidence="2" id="KW-1185">Reference proteome</keyword>
<dbReference type="Proteomes" id="UP000243459">
    <property type="component" value="Chromosome 4"/>
</dbReference>
<name>A0A5P1F7I8_ASPOF</name>
<reference evidence="2" key="1">
    <citation type="journal article" date="2017" name="Nat. Commun.">
        <title>The asparagus genome sheds light on the origin and evolution of a young Y chromosome.</title>
        <authorList>
            <person name="Harkess A."/>
            <person name="Zhou J."/>
            <person name="Xu C."/>
            <person name="Bowers J.E."/>
            <person name="Van der Hulst R."/>
            <person name="Ayyampalayam S."/>
            <person name="Mercati F."/>
            <person name="Riccardi P."/>
            <person name="McKain M.R."/>
            <person name="Kakrana A."/>
            <person name="Tang H."/>
            <person name="Ray J."/>
            <person name="Groenendijk J."/>
            <person name="Arikit S."/>
            <person name="Mathioni S.M."/>
            <person name="Nakano M."/>
            <person name="Shan H."/>
            <person name="Telgmann-Rauber A."/>
            <person name="Kanno A."/>
            <person name="Yue Z."/>
            <person name="Chen H."/>
            <person name="Li W."/>
            <person name="Chen Y."/>
            <person name="Xu X."/>
            <person name="Zhang Y."/>
            <person name="Luo S."/>
            <person name="Chen H."/>
            <person name="Gao J."/>
            <person name="Mao Z."/>
            <person name="Pires J.C."/>
            <person name="Luo M."/>
            <person name="Kudrna D."/>
            <person name="Wing R.A."/>
            <person name="Meyers B.C."/>
            <person name="Yi K."/>
            <person name="Kong H."/>
            <person name="Lavrijsen P."/>
            <person name="Sunseri F."/>
            <person name="Falavigna A."/>
            <person name="Ye Y."/>
            <person name="Leebens-Mack J.H."/>
            <person name="Chen G."/>
        </authorList>
    </citation>
    <scope>NUCLEOTIDE SEQUENCE [LARGE SCALE GENOMIC DNA]</scope>
    <source>
        <strain evidence="2">cv. DH0086</strain>
    </source>
</reference>
<sequence>MLEEAKRVYEEMGKKRVVPGEGPTMMTEPLGRIRSVEYQRSATRDGELSLTQPEETEGLSLRNLRRPSSVTAVWELRESSENWQEKHARVG</sequence>
<gene>
    <name evidence="1" type="ORF">A4U43_C04F30580</name>
</gene>
<evidence type="ECO:0000313" key="2">
    <source>
        <dbReference type="Proteomes" id="UP000243459"/>
    </source>
</evidence>
<accession>A0A5P1F7I8</accession>
<protein>
    <submittedName>
        <fullName evidence="1">Uncharacterized protein</fullName>
    </submittedName>
</protein>
<organism evidence="1 2">
    <name type="scientific">Asparagus officinalis</name>
    <name type="common">Garden asparagus</name>
    <dbReference type="NCBI Taxonomy" id="4686"/>
    <lineage>
        <taxon>Eukaryota</taxon>
        <taxon>Viridiplantae</taxon>
        <taxon>Streptophyta</taxon>
        <taxon>Embryophyta</taxon>
        <taxon>Tracheophyta</taxon>
        <taxon>Spermatophyta</taxon>
        <taxon>Magnoliopsida</taxon>
        <taxon>Liliopsida</taxon>
        <taxon>Asparagales</taxon>
        <taxon>Asparagaceae</taxon>
        <taxon>Asparagoideae</taxon>
        <taxon>Asparagus</taxon>
    </lineage>
</organism>
<proteinExistence type="predicted"/>
<dbReference type="AlphaFoldDB" id="A0A5P1F7I8"/>
<dbReference type="EMBL" id="CM007384">
    <property type="protein sequence ID" value="ONK73367.1"/>
    <property type="molecule type" value="Genomic_DNA"/>
</dbReference>
<evidence type="ECO:0000313" key="1">
    <source>
        <dbReference type="EMBL" id="ONK73367.1"/>
    </source>
</evidence>
<dbReference type="Gramene" id="ONK73367">
    <property type="protein sequence ID" value="ONK73367"/>
    <property type="gene ID" value="A4U43_C04F30580"/>
</dbReference>